<keyword evidence="3" id="KW-1185">Reference proteome</keyword>
<name>A0ABV6VYL4_9ACTN</name>
<reference evidence="2 3" key="1">
    <citation type="submission" date="2024-09" db="EMBL/GenBank/DDBJ databases">
        <authorList>
            <person name="Lee S.D."/>
        </authorList>
    </citation>
    <scope>NUCLEOTIDE SEQUENCE [LARGE SCALE GENOMIC DNA]</scope>
    <source>
        <strain evidence="2 3">N8-3</strain>
    </source>
</reference>
<evidence type="ECO:0000313" key="2">
    <source>
        <dbReference type="EMBL" id="MFC1418803.1"/>
    </source>
</evidence>
<evidence type="ECO:0000256" key="1">
    <source>
        <dbReference type="SAM" id="MobiDB-lite"/>
    </source>
</evidence>
<dbReference type="Proteomes" id="UP001592531">
    <property type="component" value="Unassembled WGS sequence"/>
</dbReference>
<proteinExistence type="predicted"/>
<gene>
    <name evidence="2" type="ORF">ACEZDE_19500</name>
</gene>
<feature type="region of interest" description="Disordered" evidence="1">
    <location>
        <begin position="97"/>
        <end position="121"/>
    </location>
</feature>
<dbReference type="RefSeq" id="WP_380537599.1">
    <property type="nucleotide sequence ID" value="NZ_JBHFAB010000013.1"/>
</dbReference>
<organism evidence="2 3">
    <name type="scientific">Streptacidiphilus cavernicola</name>
    <dbReference type="NCBI Taxonomy" id="3342716"/>
    <lineage>
        <taxon>Bacteria</taxon>
        <taxon>Bacillati</taxon>
        <taxon>Actinomycetota</taxon>
        <taxon>Actinomycetes</taxon>
        <taxon>Kitasatosporales</taxon>
        <taxon>Streptomycetaceae</taxon>
        <taxon>Streptacidiphilus</taxon>
    </lineage>
</organism>
<sequence length="121" mass="12535">MTDTATDATPSPRSVREALAQLLHAAGDSVAELPTQVFERGRPTAITAELLRRTTAAVDGLAGELSGTSLSWEASSGTRALGLVARQQIVKAAGLIHHEKGPACQPTRPLPADTDADGDQP</sequence>
<accession>A0ABV6VYL4</accession>
<dbReference type="EMBL" id="JBHFAB010000013">
    <property type="protein sequence ID" value="MFC1418803.1"/>
    <property type="molecule type" value="Genomic_DNA"/>
</dbReference>
<evidence type="ECO:0000313" key="3">
    <source>
        <dbReference type="Proteomes" id="UP001592531"/>
    </source>
</evidence>
<protein>
    <submittedName>
        <fullName evidence="2">Uncharacterized protein</fullName>
    </submittedName>
</protein>
<comment type="caution">
    <text evidence="2">The sequence shown here is derived from an EMBL/GenBank/DDBJ whole genome shotgun (WGS) entry which is preliminary data.</text>
</comment>